<reference evidence="2 5" key="2">
    <citation type="submission" date="2019-08" db="EMBL/GenBank/DDBJ databases">
        <title>Prevalence, distribution, and phylogeny of type two toxin-antitoxin genes possessed by Cronobacter species where C. sakazakii homologs follow sequence type lineages.</title>
        <authorList>
            <person name="Finkelstein S."/>
            <person name="Negrete F."/>
            <person name="Jang H."/>
            <person name="Gopinath G.R."/>
            <person name="Tall B.D."/>
        </authorList>
    </citation>
    <scope>NUCLEOTIDE SEQUENCE [LARGE SCALE GENOMIC DNA]</scope>
    <source>
        <strain evidence="2 5">MOD1_GK1257</strain>
    </source>
</reference>
<evidence type="ECO:0000313" key="2">
    <source>
        <dbReference type="EMBL" id="KAB0875631.1"/>
    </source>
</evidence>
<dbReference type="GO" id="GO:0006355">
    <property type="term" value="P:regulation of DNA-templated transcription"/>
    <property type="evidence" value="ECO:0007669"/>
    <property type="project" value="InterPro"/>
</dbReference>
<keyword evidence="5" id="KW-1185">Reference proteome</keyword>
<dbReference type="InterPro" id="IPR013321">
    <property type="entry name" value="Arc_rbn_hlx_hlx"/>
</dbReference>
<dbReference type="AlphaFoldDB" id="A0A2T7ANC9"/>
<gene>
    <name evidence="3" type="ORF">AUN14_17650</name>
    <name evidence="2" type="ORF">FZI19_15225</name>
</gene>
<dbReference type="GO" id="GO:0043565">
    <property type="term" value="F:sequence-specific DNA binding"/>
    <property type="evidence" value="ECO:0007669"/>
    <property type="project" value="UniProtKB-ARBA"/>
</dbReference>
<dbReference type="EMBL" id="WAGD01000046">
    <property type="protein sequence ID" value="KAB0875631.1"/>
    <property type="molecule type" value="Genomic_DNA"/>
</dbReference>
<comment type="caution">
    <text evidence="3">The sequence shown here is derived from an EMBL/GenBank/DDBJ whole genome shotgun (WGS) entry which is preliminary data.</text>
</comment>
<dbReference type="CDD" id="cd22231">
    <property type="entry name" value="RHH_NikR_HicB-like"/>
    <property type="match status" value="1"/>
</dbReference>
<organism evidence="3 4">
    <name type="scientific">Cronobacter muytjensii</name>
    <dbReference type="NCBI Taxonomy" id="413501"/>
    <lineage>
        <taxon>Bacteria</taxon>
        <taxon>Pseudomonadati</taxon>
        <taxon>Pseudomonadota</taxon>
        <taxon>Gammaproteobacteria</taxon>
        <taxon>Enterobacterales</taxon>
        <taxon>Enterobacteriaceae</taxon>
        <taxon>Cronobacter</taxon>
    </lineage>
</organism>
<dbReference type="OrthoDB" id="9807959at2"/>
<accession>A0A2T7ANC9</accession>
<dbReference type="InterPro" id="IPR031807">
    <property type="entry name" value="HicB-like"/>
</dbReference>
<protein>
    <submittedName>
        <fullName evidence="3">CopG family transcriptional regulator</fullName>
    </submittedName>
</protein>
<dbReference type="Proteomes" id="UP000244378">
    <property type="component" value="Unassembled WGS sequence"/>
</dbReference>
<name>A0A2T7ANC9_9ENTR</name>
<sequence>MFFSVGVETPDSDAMAWGIVVPALCNEAFGCYSAADDRANIATAAREAILLVLEEMIRSRKYRAETIADAGHLVYAAHPDYRAYDSWFAIEVDLSGLEGRQQRINITLPDTLIQRIDNRVKASAGRYRDRSHFLAQAARHELREE</sequence>
<dbReference type="Proteomes" id="UP000469927">
    <property type="component" value="Unassembled WGS sequence"/>
</dbReference>
<evidence type="ECO:0000313" key="4">
    <source>
        <dbReference type="Proteomes" id="UP000244378"/>
    </source>
</evidence>
<evidence type="ECO:0000259" key="1">
    <source>
        <dbReference type="Pfam" id="PF15919"/>
    </source>
</evidence>
<evidence type="ECO:0000313" key="3">
    <source>
        <dbReference type="EMBL" id="PUX10617.1"/>
    </source>
</evidence>
<proteinExistence type="predicted"/>
<dbReference type="Pfam" id="PF15919">
    <property type="entry name" value="HicB_lk_antitox"/>
    <property type="match status" value="1"/>
</dbReference>
<dbReference type="RefSeq" id="WP_075193827.1">
    <property type="nucleotide sequence ID" value="NZ_JADKNN010000015.1"/>
</dbReference>
<feature type="domain" description="HicB-like antitoxin of toxin-antitoxin system" evidence="1">
    <location>
        <begin position="5"/>
        <end position="138"/>
    </location>
</feature>
<evidence type="ECO:0000313" key="5">
    <source>
        <dbReference type="Proteomes" id="UP000469927"/>
    </source>
</evidence>
<reference evidence="3 4" key="1">
    <citation type="submission" date="2016-12" db="EMBL/GenBank/DDBJ databases">
        <title>Analysis of the Molecular Diversity Among Cronobacter Species Isolated from Filth Flies Using a Pan Genomic DNA Microarray.</title>
        <authorList>
            <person name="Pava-Ripoll M."/>
            <person name="Tall B."/>
            <person name="Farber J."/>
            <person name="Fanning S."/>
            <person name="Lehner A."/>
            <person name="Stephan R."/>
            <person name="Pagotto F."/>
            <person name="Iverson C."/>
            <person name="Ziobro G."/>
            <person name="Miller A."/>
            <person name="Pearson R."/>
            <person name="Yan Q."/>
            <person name="Kim M."/>
            <person name="Jeong S."/>
            <person name="Park J."/>
            <person name="Jun S."/>
            <person name="Choi H."/>
            <person name="Chung T."/>
            <person name="Yoo Y."/>
            <person name="Park E."/>
            <person name="Hwang S."/>
            <person name="Lee B."/>
            <person name="Sathyamoorthy V."/>
            <person name="Carter L."/>
            <person name="Mammel M."/>
            <person name="Jackson S."/>
            <person name="Kothary M."/>
            <person name="Patel I."/>
            <person name="Grim C."/>
            <person name="Gopinath G."/>
            <person name="Gangiredla J."/>
            <person name="Chase H."/>
        </authorList>
    </citation>
    <scope>NUCLEOTIDE SEQUENCE [LARGE SCALE GENOMIC DNA]</scope>
    <source>
        <strain evidence="3 4">MOD1-Md1s</strain>
    </source>
</reference>
<dbReference type="EMBL" id="MSAE01000040">
    <property type="protein sequence ID" value="PUX10617.1"/>
    <property type="molecule type" value="Genomic_DNA"/>
</dbReference>
<dbReference type="Gene3D" id="1.10.1220.10">
    <property type="entry name" value="Met repressor-like"/>
    <property type="match status" value="1"/>
</dbReference>